<feature type="region of interest" description="Disordered" evidence="8">
    <location>
        <begin position="655"/>
        <end position="688"/>
    </location>
</feature>
<evidence type="ECO:0000256" key="3">
    <source>
        <dbReference type="ARBA" id="ARBA00022833"/>
    </source>
</evidence>
<evidence type="ECO:0000256" key="2">
    <source>
        <dbReference type="ARBA" id="ARBA00022771"/>
    </source>
</evidence>
<evidence type="ECO:0000256" key="7">
    <source>
        <dbReference type="PROSITE-ProRule" id="PRU00723"/>
    </source>
</evidence>
<evidence type="ECO:0000256" key="6">
    <source>
        <dbReference type="PROSITE-ProRule" id="PRU00176"/>
    </source>
</evidence>
<name>A0AAN9QFK7_PHACN</name>
<dbReference type="InterPro" id="IPR000571">
    <property type="entry name" value="Znf_CCCH"/>
</dbReference>
<keyword evidence="9" id="KW-1133">Transmembrane helix</keyword>
<dbReference type="InterPro" id="IPR034365">
    <property type="entry name" value="AtC3H46-like_RRM"/>
</dbReference>
<feature type="transmembrane region" description="Helical" evidence="9">
    <location>
        <begin position="6"/>
        <end position="28"/>
    </location>
</feature>
<dbReference type="Gene3D" id="4.10.1000.10">
    <property type="entry name" value="Zinc finger, CCCH-type"/>
    <property type="match status" value="1"/>
</dbReference>
<dbReference type="InterPro" id="IPR012677">
    <property type="entry name" value="Nucleotide-bd_a/b_plait_sf"/>
</dbReference>
<dbReference type="GO" id="GO:0003677">
    <property type="term" value="F:DNA binding"/>
    <property type="evidence" value="ECO:0007669"/>
    <property type="project" value="UniProtKB-KW"/>
</dbReference>
<evidence type="ECO:0000313" key="13">
    <source>
        <dbReference type="EMBL" id="KAK7333394.1"/>
    </source>
</evidence>
<dbReference type="PANTHER" id="PTHR24009">
    <property type="entry name" value="RNA-BINDING (RRM/RBD/RNP MOTIFS)"/>
    <property type="match status" value="1"/>
</dbReference>
<keyword evidence="9" id="KW-0812">Transmembrane</keyword>
<comment type="caution">
    <text evidence="13">The sequence shown here is derived from an EMBL/GenBank/DDBJ whole genome shotgun (WGS) entry which is preliminary data.</text>
</comment>
<dbReference type="GO" id="GO:0003723">
    <property type="term" value="F:RNA binding"/>
    <property type="evidence" value="ECO:0007669"/>
    <property type="project" value="UniProtKB-UniRule"/>
</dbReference>
<dbReference type="Pfam" id="PF00076">
    <property type="entry name" value="RRM_1"/>
    <property type="match status" value="1"/>
</dbReference>
<evidence type="ECO:0000256" key="9">
    <source>
        <dbReference type="SAM" id="Phobius"/>
    </source>
</evidence>
<dbReference type="SUPFAM" id="SSF90229">
    <property type="entry name" value="CCCH zinc finger"/>
    <property type="match status" value="1"/>
</dbReference>
<dbReference type="PROSITE" id="PS50103">
    <property type="entry name" value="ZF_C3H1"/>
    <property type="match status" value="1"/>
</dbReference>
<gene>
    <name evidence="13" type="ORF">VNO80_30163</name>
</gene>
<evidence type="ECO:0000313" key="14">
    <source>
        <dbReference type="Proteomes" id="UP001374584"/>
    </source>
</evidence>
<dbReference type="SMART" id="SM00360">
    <property type="entry name" value="RRM"/>
    <property type="match status" value="1"/>
</dbReference>
<keyword evidence="14" id="KW-1185">Reference proteome</keyword>
<dbReference type="FunFam" id="3.30.70.330:FF:000678">
    <property type="entry name" value="zinc finger CCCH domain-containing protein 53-like isoform X2"/>
    <property type="match status" value="1"/>
</dbReference>
<dbReference type="InterPro" id="IPR036855">
    <property type="entry name" value="Znf_CCCH_sf"/>
</dbReference>
<dbReference type="InterPro" id="IPR056276">
    <property type="entry name" value="AtC3H46-like_PABC-like"/>
</dbReference>
<keyword evidence="3 7" id="KW-0862">Zinc</keyword>
<dbReference type="CDD" id="cd12458">
    <property type="entry name" value="RRM_AtC3H46_like"/>
    <property type="match status" value="1"/>
</dbReference>
<evidence type="ECO:0000259" key="11">
    <source>
        <dbReference type="PROSITE" id="PS50103"/>
    </source>
</evidence>
<dbReference type="InterPro" id="IPR035979">
    <property type="entry name" value="RBD_domain_sf"/>
</dbReference>
<evidence type="ECO:0000259" key="12">
    <source>
        <dbReference type="PROSITE" id="PS51644"/>
    </source>
</evidence>
<dbReference type="Pfam" id="PF23182">
    <property type="entry name" value="PABC_AtC3H46"/>
    <property type="match status" value="1"/>
</dbReference>
<dbReference type="AlphaFoldDB" id="A0AAN9QFK7"/>
<keyword evidence="2 7" id="KW-0863">Zinc-finger</keyword>
<reference evidence="13 14" key="1">
    <citation type="submission" date="2024-01" db="EMBL/GenBank/DDBJ databases">
        <title>The genomes of 5 underutilized Papilionoideae crops provide insights into root nodulation and disease resistanc.</title>
        <authorList>
            <person name="Jiang F."/>
        </authorList>
    </citation>
    <scope>NUCLEOTIDE SEQUENCE [LARGE SCALE GENOMIC DNA]</scope>
    <source>
        <strain evidence="13">JINMINGXINNONG_FW02</strain>
        <tissue evidence="13">Leaves</tissue>
    </source>
</reference>
<evidence type="ECO:0000256" key="8">
    <source>
        <dbReference type="SAM" id="MobiDB-lite"/>
    </source>
</evidence>
<dbReference type="PROSITE" id="PS50102">
    <property type="entry name" value="RRM"/>
    <property type="match status" value="1"/>
</dbReference>
<dbReference type="Proteomes" id="UP001374584">
    <property type="component" value="Unassembled WGS sequence"/>
</dbReference>
<proteinExistence type="predicted"/>
<dbReference type="SUPFAM" id="SSF54928">
    <property type="entry name" value="RNA-binding domain, RBD"/>
    <property type="match status" value="1"/>
</dbReference>
<feature type="zinc finger region" description="C3H1-type" evidence="7">
    <location>
        <begin position="313"/>
        <end position="340"/>
    </location>
</feature>
<feature type="domain" description="RRM" evidence="10">
    <location>
        <begin position="466"/>
        <end position="542"/>
    </location>
</feature>
<dbReference type="Gene3D" id="3.30.70.330">
    <property type="match status" value="1"/>
</dbReference>
<evidence type="ECO:0008006" key="15">
    <source>
        <dbReference type="Google" id="ProtNLM"/>
    </source>
</evidence>
<dbReference type="Pfam" id="PF00642">
    <property type="entry name" value="zf-CCCH"/>
    <property type="match status" value="1"/>
</dbReference>
<dbReference type="PROSITE" id="PS51644">
    <property type="entry name" value="HTH_OST"/>
    <property type="match status" value="1"/>
</dbReference>
<dbReference type="EMBL" id="JAYMYR010000011">
    <property type="protein sequence ID" value="KAK7333394.1"/>
    <property type="molecule type" value="Genomic_DNA"/>
</dbReference>
<sequence length="688" mass="76909">MSMNLATFLTVDYFSMLSFLLGEGLFVDRMRILWDERQENLNLSFIFYLLVDTIFVLLGAFDYFSPYVAAFDGYSFCAFWGNGLLLTVHSQIRKQRLKAMDISEYTGIVLGKLQRFEPENASKILGYLLVQEHGEQDMAKLASFPDDLIRDLAFQTRTKLQRSAARSTILPISLPMNCQPGFGHLSVISPTSVITPGTPTTTAGFQVQSPFWDPQPANNTNAEYMTLGYLDSISELQKQTPFFSLENHMDAINSRAVGTSGTPGIANDYYGLDASSAGTLCGKVGTPGIANDHYGLDASSAGNLGGKVGRRFDHPVKICHYFNKGFCKHGNSCRYYHGLGAPDVFSHMHGNDSFNDDQMISPGSLAQLESEIVELLKLKKGGSISIASLPMAYFDKYKKVLQADGYLTESQRHGKSGYSLTKLLARLKNSIRLIDRPHGQHSVVLAEDAPKFNGKGDYARDISASRQIYLTFPADSTFSEIDVSNYFGTFGNVEDVRIPSQERRMFGFVTFDDPDTVKAILDKGNPHYVCESRVLVKPYKEKPKLMLRKHSDRIEHPHPACYSAAHYVDVDTEPTSIPRGCRNPRFLRRLIIEQQEDAALEFQRRRFAELQLAQKSFTTSPHLGFTTDRSKVSDDHFNVHSTQSHNHVLNDKAGYMDNNYTDEDSNQGLNLPDSPFSFPVDSGISAEM</sequence>
<feature type="domain" description="HTH OST-type" evidence="12">
    <location>
        <begin position="364"/>
        <end position="447"/>
    </location>
</feature>
<keyword evidence="5" id="KW-0238">DNA-binding</keyword>
<organism evidence="13 14">
    <name type="scientific">Phaseolus coccineus</name>
    <name type="common">Scarlet runner bean</name>
    <name type="synonym">Phaseolus multiflorus</name>
    <dbReference type="NCBI Taxonomy" id="3886"/>
    <lineage>
        <taxon>Eukaryota</taxon>
        <taxon>Viridiplantae</taxon>
        <taxon>Streptophyta</taxon>
        <taxon>Embryophyta</taxon>
        <taxon>Tracheophyta</taxon>
        <taxon>Spermatophyta</taxon>
        <taxon>Magnoliopsida</taxon>
        <taxon>eudicotyledons</taxon>
        <taxon>Gunneridae</taxon>
        <taxon>Pentapetalae</taxon>
        <taxon>rosids</taxon>
        <taxon>fabids</taxon>
        <taxon>Fabales</taxon>
        <taxon>Fabaceae</taxon>
        <taxon>Papilionoideae</taxon>
        <taxon>50 kb inversion clade</taxon>
        <taxon>NPAAA clade</taxon>
        <taxon>indigoferoid/millettioid clade</taxon>
        <taxon>Phaseoleae</taxon>
        <taxon>Phaseolus</taxon>
    </lineage>
</organism>
<keyword evidence="9" id="KW-0472">Membrane</keyword>
<dbReference type="PANTHER" id="PTHR24009:SF0">
    <property type="entry name" value="ZINC FINGER CCCH DOMAIN-CONTAINING PROTEIN 18"/>
    <property type="match status" value="1"/>
</dbReference>
<protein>
    <recommendedName>
        <fullName evidence="15">Zinc finger CCCH domain-containing protein 18-like</fullName>
    </recommendedName>
</protein>
<accession>A0AAN9QFK7</accession>
<keyword evidence="1 7" id="KW-0479">Metal-binding</keyword>
<evidence type="ECO:0000256" key="4">
    <source>
        <dbReference type="ARBA" id="ARBA00022884"/>
    </source>
</evidence>
<evidence type="ECO:0000256" key="5">
    <source>
        <dbReference type="ARBA" id="ARBA00023125"/>
    </source>
</evidence>
<dbReference type="InterPro" id="IPR025605">
    <property type="entry name" value="OST-HTH/LOTUS_dom"/>
</dbReference>
<feature type="transmembrane region" description="Helical" evidence="9">
    <location>
        <begin position="40"/>
        <end position="61"/>
    </location>
</feature>
<feature type="domain" description="C3H1-type" evidence="11">
    <location>
        <begin position="313"/>
        <end position="340"/>
    </location>
</feature>
<evidence type="ECO:0000256" key="1">
    <source>
        <dbReference type="ARBA" id="ARBA00022723"/>
    </source>
</evidence>
<evidence type="ECO:0000259" key="10">
    <source>
        <dbReference type="PROSITE" id="PS50102"/>
    </source>
</evidence>
<dbReference type="InterPro" id="IPR000504">
    <property type="entry name" value="RRM_dom"/>
</dbReference>
<dbReference type="GO" id="GO:0008270">
    <property type="term" value="F:zinc ion binding"/>
    <property type="evidence" value="ECO:0007669"/>
    <property type="project" value="UniProtKB-KW"/>
</dbReference>
<keyword evidence="4 6" id="KW-0694">RNA-binding</keyword>